<protein>
    <submittedName>
        <fullName evidence="2">VanZ family protein</fullName>
    </submittedName>
</protein>
<dbReference type="NCBIfam" id="NF037970">
    <property type="entry name" value="vanZ_1"/>
    <property type="match status" value="1"/>
</dbReference>
<name>A0A437LCD0_9BURK</name>
<evidence type="ECO:0000313" key="3">
    <source>
        <dbReference type="Proteomes" id="UP000288587"/>
    </source>
</evidence>
<comment type="caution">
    <text evidence="2">The sequence shown here is derived from an EMBL/GenBank/DDBJ whole genome shotgun (WGS) entry which is preliminary data.</text>
</comment>
<sequence>MKTLSSPLGRAATVVCASAVLVLALMPAPPDALSTGWDKANHLLAFAVLGMLARWGWHSHWRWPALLAFGAAIELLQAQAPPREASWADLGADALGLALAAGLLLVIRRWRLA</sequence>
<feature type="transmembrane region" description="Helical" evidence="1">
    <location>
        <begin position="7"/>
        <end position="28"/>
    </location>
</feature>
<dbReference type="EMBL" id="SACM01000005">
    <property type="protein sequence ID" value="RVT83075.1"/>
    <property type="molecule type" value="Genomic_DNA"/>
</dbReference>
<evidence type="ECO:0000256" key="1">
    <source>
        <dbReference type="SAM" id="Phobius"/>
    </source>
</evidence>
<evidence type="ECO:0000313" key="2">
    <source>
        <dbReference type="EMBL" id="RVT83075.1"/>
    </source>
</evidence>
<gene>
    <name evidence="2" type="ORF">EOD73_16085</name>
</gene>
<dbReference type="AlphaFoldDB" id="A0A437LCD0"/>
<accession>A0A437LCD0</accession>
<feature type="transmembrane region" description="Helical" evidence="1">
    <location>
        <begin position="86"/>
        <end position="107"/>
    </location>
</feature>
<keyword evidence="3" id="KW-1185">Reference proteome</keyword>
<proteinExistence type="predicted"/>
<keyword evidence="1" id="KW-0812">Transmembrane</keyword>
<reference evidence="2 3" key="1">
    <citation type="submission" date="2019-01" db="EMBL/GenBank/DDBJ databases">
        <authorList>
            <person name="Chen W.-M."/>
        </authorList>
    </citation>
    <scope>NUCLEOTIDE SEQUENCE [LARGE SCALE GENOMIC DNA]</scope>
    <source>
        <strain evidence="2 3">CCP-18</strain>
    </source>
</reference>
<keyword evidence="1" id="KW-0472">Membrane</keyword>
<organism evidence="2 3">
    <name type="scientific">Inhella crocodyli</name>
    <dbReference type="NCBI Taxonomy" id="2499851"/>
    <lineage>
        <taxon>Bacteria</taxon>
        <taxon>Pseudomonadati</taxon>
        <taxon>Pseudomonadota</taxon>
        <taxon>Betaproteobacteria</taxon>
        <taxon>Burkholderiales</taxon>
        <taxon>Sphaerotilaceae</taxon>
        <taxon>Inhella</taxon>
    </lineage>
</organism>
<keyword evidence="1" id="KW-1133">Transmembrane helix</keyword>
<dbReference type="OrthoDB" id="5568182at2"/>
<dbReference type="Proteomes" id="UP000288587">
    <property type="component" value="Unassembled WGS sequence"/>
</dbReference>